<dbReference type="EMBL" id="JACSEA010000003">
    <property type="protein sequence ID" value="KAF7405441.1"/>
    <property type="molecule type" value="Genomic_DNA"/>
</dbReference>
<comment type="caution">
    <text evidence="3">The sequence shown here is derived from an EMBL/GenBank/DDBJ whole genome shotgun (WGS) entry which is preliminary data.</text>
</comment>
<keyword evidence="1" id="KW-1015">Disulfide bond</keyword>
<keyword evidence="1" id="KW-0999">Mitochondrion inner membrane</keyword>
<keyword evidence="1" id="KW-0811">Translocation</keyword>
<evidence type="ECO:0000313" key="3">
    <source>
        <dbReference type="EMBL" id="KAF7405441.1"/>
    </source>
</evidence>
<comment type="subcellular location">
    <subcellularLocation>
        <location evidence="1">Mitochondrion inner membrane</location>
        <topology evidence="1">Peripheral membrane protein</topology>
        <orientation evidence="1">Intermembrane side</orientation>
    </subcellularLocation>
</comment>
<keyword evidence="1" id="KW-0496">Mitochondrion</keyword>
<dbReference type="GO" id="GO:0015031">
    <property type="term" value="P:protein transport"/>
    <property type="evidence" value="ECO:0007669"/>
    <property type="project" value="UniProtKB-KW"/>
</dbReference>
<organism evidence="3 4">
    <name type="scientific">Vespula vulgaris</name>
    <name type="common">Yellow jacket</name>
    <name type="synonym">Wasp</name>
    <dbReference type="NCBI Taxonomy" id="7454"/>
    <lineage>
        <taxon>Eukaryota</taxon>
        <taxon>Metazoa</taxon>
        <taxon>Ecdysozoa</taxon>
        <taxon>Arthropoda</taxon>
        <taxon>Hexapoda</taxon>
        <taxon>Insecta</taxon>
        <taxon>Pterygota</taxon>
        <taxon>Neoptera</taxon>
        <taxon>Endopterygota</taxon>
        <taxon>Hymenoptera</taxon>
        <taxon>Apocrita</taxon>
        <taxon>Aculeata</taxon>
        <taxon>Vespoidea</taxon>
        <taxon>Vespidae</taxon>
        <taxon>Vespinae</taxon>
        <taxon>Vespula</taxon>
    </lineage>
</organism>
<evidence type="ECO:0000259" key="2">
    <source>
        <dbReference type="Pfam" id="PF02953"/>
    </source>
</evidence>
<dbReference type="Proteomes" id="UP000614350">
    <property type="component" value="Unassembled WGS sequence"/>
</dbReference>
<keyword evidence="1" id="KW-0143">Chaperone</keyword>
<comment type="similarity">
    <text evidence="1">Belongs to the small Tim family.</text>
</comment>
<comment type="function">
    <text evidence="1">Mitochondrial intermembrane chaperone that participates in the import and insertion of some multi-pass transmembrane proteins into the mitochondrial inner membrane. Also required for the transfer of beta-barrel precursors from the TOM complex to the sorting and assembly machinery (SAM complex) of the outer membrane. Acts as a chaperone-like protein that protects the hydrophobic precursors from aggregation and guide them through the mitochondrial intermembrane space.</text>
</comment>
<keyword evidence="1" id="KW-0472">Membrane</keyword>
<dbReference type="Gene3D" id="1.10.287.810">
    <property type="entry name" value="Mitochondrial import inner membrane translocase subunit tim13 like domains"/>
    <property type="match status" value="1"/>
</dbReference>
<reference evidence="3" key="1">
    <citation type="journal article" date="2020" name="G3 (Bethesda)">
        <title>High-Quality Assemblies for Three Invasive Social Wasps from the &lt;i&gt;Vespula&lt;/i&gt; Genus.</title>
        <authorList>
            <person name="Harrop T.W.R."/>
            <person name="Guhlin J."/>
            <person name="McLaughlin G.M."/>
            <person name="Permina E."/>
            <person name="Stockwell P."/>
            <person name="Gilligan J."/>
            <person name="Le Lec M.F."/>
            <person name="Gruber M.A.M."/>
            <person name="Quinn O."/>
            <person name="Lovegrove M."/>
            <person name="Duncan E.J."/>
            <person name="Remnant E.J."/>
            <person name="Van Eeckhoven J."/>
            <person name="Graham B."/>
            <person name="Knapp R.A."/>
            <person name="Langford K.W."/>
            <person name="Kronenberg Z."/>
            <person name="Press M.O."/>
            <person name="Eacker S.M."/>
            <person name="Wilson-Rankin E.E."/>
            <person name="Purcell J."/>
            <person name="Lester P.J."/>
            <person name="Dearden P.K."/>
        </authorList>
    </citation>
    <scope>NUCLEOTIDE SEQUENCE</scope>
    <source>
        <strain evidence="3">Marl-1</strain>
    </source>
</reference>
<name>A0A834KES4_VESVU</name>
<feature type="domain" description="Tim10-like" evidence="2">
    <location>
        <begin position="20"/>
        <end position="80"/>
    </location>
</feature>
<sequence length="93" mass="10898">MSLTVDRSAEDASDLQLEDFIEKESRRQLFQNLALNLTDICWETCIDRPTPRLEAKVEKCLMNCVERFIDTTNFITNRWERIALSKSSDIDLK</sequence>
<proteinExistence type="inferred from homology"/>
<dbReference type="Pfam" id="PF02953">
    <property type="entry name" value="zf-Tim10_DDP"/>
    <property type="match status" value="1"/>
</dbReference>
<keyword evidence="1" id="KW-0813">Transport</keyword>
<protein>
    <recommendedName>
        <fullName evidence="1">Mitochondrial import inner membrane translocase subunit</fullName>
    </recommendedName>
</protein>
<evidence type="ECO:0000256" key="1">
    <source>
        <dbReference type="RuleBase" id="RU367043"/>
    </source>
</evidence>
<keyword evidence="4" id="KW-1185">Reference proteome</keyword>
<dbReference type="SUPFAM" id="SSF144122">
    <property type="entry name" value="Tim10-like"/>
    <property type="match status" value="1"/>
</dbReference>
<accession>A0A834KES4</accession>
<comment type="domain">
    <text evidence="1">The twin CX3C motif contains 4 conserved Cys residues that form 2 disulfide bonds in the mitochondrial intermembrane space.</text>
</comment>
<gene>
    <name evidence="3" type="ORF">HZH66_004347</name>
</gene>
<dbReference type="InterPro" id="IPR035427">
    <property type="entry name" value="Tim10-like_dom_sf"/>
</dbReference>
<comment type="subunit">
    <text evidence="1">Heterohexamer.</text>
</comment>
<dbReference type="AlphaFoldDB" id="A0A834KES4"/>
<keyword evidence="1" id="KW-0653">Protein transport</keyword>
<dbReference type="InterPro" id="IPR004217">
    <property type="entry name" value="Tim10-like"/>
</dbReference>
<dbReference type="GO" id="GO:0005743">
    <property type="term" value="C:mitochondrial inner membrane"/>
    <property type="evidence" value="ECO:0007669"/>
    <property type="project" value="UniProtKB-SubCell"/>
</dbReference>
<evidence type="ECO:0000313" key="4">
    <source>
        <dbReference type="Proteomes" id="UP000614350"/>
    </source>
</evidence>